<sequence>MSDFSLDINSSLEKAYRTVPILKPVVWSGIKELLETSRKSYSRRQKDTGFMSFPKHTGNGKGIVSDLSISALERSIQYLFSRIESYDSRKRYVAEAFSYKKVHRLEGGNGNDYYRKDGLGAQIGFGIGDLPDYLQTNYSNFLSYLIDESTASIFQICYSEIFDLFSTEWDEKKAKLIENSNNSLVSLADNYENTRLLSQEFSFSLNARKPSFERKNKSLGYITNDKGSGVDDSVKDNYIILSDLIPNVDNSELNTEKYYSIQKMCLSSFNLRMRLIQEISSSSAPAEYKDEIVSFWRLLTLLVGTNLKNNYSTRQMISNSIRTLEISMVDRVLYLNSSIVMNKYASGNGSSMMFISLKNFISIARKLYLAENEHFQIMNSQFNFPSEQSHFWFLAFWAFRIGSGQILWDMSVKYIDIPHHFSLVCKCLAAILLSTSSSLLMSQSNDDQQNIEENWIKQCVQFDFNKDLFSSKEYRELSSLFYSGYGQDVDNKEQVYYHIIFSIINTSTSPLNIMRLIPNANLEDYVWYQFHIILKTNDDNGSARELSTVFNKIKAQSEFTNGKNFYYLLEHDENKNQIQGVTSESNKLQNEKLIKEHTSLGLAKLFCYTLHFSEAIVWIYNNHPQIKNILLQWTLYLAISGLIPLWKDGEQEMAGGRGTCEKKTESMTEIRTRERGIEINDAHSILQFSGVMEEENSTNLFEILIRSIRNFSIPFPFIAKLARLYPQTMRNQILEEYIEYSMLHDIVEDDYSDSVGFHSYIESGRPFLKFESLENVKIGDYSDICEEMNTIIARLARNRGHYITSILFFMEANLTEDVLDTIFDCLKLPVCYSFTTLNTKQQLFFDKLQTILSKVINDPKYQQTLNSQSKLDSIKKLNEVVYTFVLIQKGFYRSAKEYIESKKFIPKADSGINSSNILYLPKIIEGYVVSLSELCRSNDSGNDGIPDDVHHAIFKNYHIITSLVNSLISLHCIQTTIADKINKLLKEMLIMVSADQLALANHH</sequence>
<protein>
    <recommendedName>
        <fullName evidence="3">Nuclear pore protein</fullName>
    </recommendedName>
</protein>
<gene>
    <name evidence="1" type="ORF">RS030_6905</name>
</gene>
<keyword evidence="2" id="KW-1185">Reference proteome</keyword>
<dbReference type="EMBL" id="JAWDEY010000034">
    <property type="protein sequence ID" value="KAK6588204.1"/>
    <property type="molecule type" value="Genomic_DNA"/>
</dbReference>
<evidence type="ECO:0008006" key="3">
    <source>
        <dbReference type="Google" id="ProtNLM"/>
    </source>
</evidence>
<accession>A0AAV9XVB0</accession>
<evidence type="ECO:0000313" key="1">
    <source>
        <dbReference type="EMBL" id="KAK6588204.1"/>
    </source>
</evidence>
<proteinExistence type="predicted"/>
<organism evidence="1 2">
    <name type="scientific">Cryptosporidium xiaoi</name>
    <dbReference type="NCBI Taxonomy" id="659607"/>
    <lineage>
        <taxon>Eukaryota</taxon>
        <taxon>Sar</taxon>
        <taxon>Alveolata</taxon>
        <taxon>Apicomplexa</taxon>
        <taxon>Conoidasida</taxon>
        <taxon>Coccidia</taxon>
        <taxon>Eucoccidiorida</taxon>
        <taxon>Eimeriorina</taxon>
        <taxon>Cryptosporidiidae</taxon>
        <taxon>Cryptosporidium</taxon>
    </lineage>
</organism>
<evidence type="ECO:0000313" key="2">
    <source>
        <dbReference type="Proteomes" id="UP001311799"/>
    </source>
</evidence>
<reference evidence="1 2" key="1">
    <citation type="submission" date="2023-10" db="EMBL/GenBank/DDBJ databases">
        <title>Comparative genomics analysis reveals potential genetic determinants of host preference in Cryptosporidium xiaoi.</title>
        <authorList>
            <person name="Xiao L."/>
            <person name="Li J."/>
        </authorList>
    </citation>
    <scope>NUCLEOTIDE SEQUENCE [LARGE SCALE GENOMIC DNA]</scope>
    <source>
        <strain evidence="1 2">52996</strain>
    </source>
</reference>
<comment type="caution">
    <text evidence="1">The sequence shown here is derived from an EMBL/GenBank/DDBJ whole genome shotgun (WGS) entry which is preliminary data.</text>
</comment>
<dbReference type="AlphaFoldDB" id="A0AAV9XVB0"/>
<dbReference type="Proteomes" id="UP001311799">
    <property type="component" value="Unassembled WGS sequence"/>
</dbReference>
<name>A0AAV9XVB0_9CRYT</name>